<accession>A0ABN3S1M2</accession>
<protein>
    <submittedName>
        <fullName evidence="2">Uncharacterized protein</fullName>
    </submittedName>
</protein>
<feature type="compositionally biased region" description="Low complexity" evidence="1">
    <location>
        <begin position="60"/>
        <end position="74"/>
    </location>
</feature>
<organism evidence="2 3">
    <name type="scientific">Streptomyces vastus</name>
    <dbReference type="NCBI Taxonomy" id="285451"/>
    <lineage>
        <taxon>Bacteria</taxon>
        <taxon>Bacillati</taxon>
        <taxon>Actinomycetota</taxon>
        <taxon>Actinomycetes</taxon>
        <taxon>Kitasatosporales</taxon>
        <taxon>Streptomycetaceae</taxon>
        <taxon>Streptomyces</taxon>
    </lineage>
</organism>
<name>A0ABN3S1M2_9ACTN</name>
<evidence type="ECO:0000313" key="2">
    <source>
        <dbReference type="EMBL" id="GAA2663775.1"/>
    </source>
</evidence>
<feature type="region of interest" description="Disordered" evidence="1">
    <location>
        <begin position="20"/>
        <end position="42"/>
    </location>
</feature>
<comment type="caution">
    <text evidence="2">The sequence shown here is derived from an EMBL/GenBank/DDBJ whole genome shotgun (WGS) entry which is preliminary data.</text>
</comment>
<evidence type="ECO:0000313" key="3">
    <source>
        <dbReference type="Proteomes" id="UP001500151"/>
    </source>
</evidence>
<keyword evidence="3" id="KW-1185">Reference proteome</keyword>
<evidence type="ECO:0000256" key="1">
    <source>
        <dbReference type="SAM" id="MobiDB-lite"/>
    </source>
</evidence>
<sequence length="117" mass="12947">MHYLSQLLAWARVALLGRRTPGRHSRPAAPQEAPQAAPGRLSPAVLGARLVAARRHRTGQPTAPVQAPQAPQVQERAERFPPRPWEATGAMVRPYVAHLGEERQHALSARQFMEVSR</sequence>
<gene>
    <name evidence="2" type="ORF">GCM10010307_84460</name>
</gene>
<dbReference type="Proteomes" id="UP001500151">
    <property type="component" value="Unassembled WGS sequence"/>
</dbReference>
<feature type="region of interest" description="Disordered" evidence="1">
    <location>
        <begin position="55"/>
        <end position="85"/>
    </location>
</feature>
<reference evidence="2 3" key="1">
    <citation type="journal article" date="2019" name="Int. J. Syst. Evol. Microbiol.">
        <title>The Global Catalogue of Microorganisms (GCM) 10K type strain sequencing project: providing services to taxonomists for standard genome sequencing and annotation.</title>
        <authorList>
            <consortium name="The Broad Institute Genomics Platform"/>
            <consortium name="The Broad Institute Genome Sequencing Center for Infectious Disease"/>
            <person name="Wu L."/>
            <person name="Ma J."/>
        </authorList>
    </citation>
    <scope>NUCLEOTIDE SEQUENCE [LARGE SCALE GENOMIC DNA]</scope>
    <source>
        <strain evidence="2 3">JCM 4524</strain>
    </source>
</reference>
<dbReference type="EMBL" id="BAAASJ010000124">
    <property type="protein sequence ID" value="GAA2663775.1"/>
    <property type="molecule type" value="Genomic_DNA"/>
</dbReference>
<feature type="compositionally biased region" description="Low complexity" evidence="1">
    <location>
        <begin position="27"/>
        <end position="42"/>
    </location>
</feature>
<proteinExistence type="predicted"/>